<dbReference type="AlphaFoldDB" id="A0A9P1BMR1"/>
<reference evidence="3 4" key="2">
    <citation type="submission" date="2024-05" db="EMBL/GenBank/DDBJ databases">
        <authorList>
            <person name="Chen Y."/>
            <person name="Shah S."/>
            <person name="Dougan E. K."/>
            <person name="Thang M."/>
            <person name="Chan C."/>
        </authorList>
    </citation>
    <scope>NUCLEOTIDE SEQUENCE [LARGE SCALE GENOMIC DNA]</scope>
</reference>
<dbReference type="Proteomes" id="UP001152797">
    <property type="component" value="Unassembled WGS sequence"/>
</dbReference>
<organism evidence="2">
    <name type="scientific">Cladocopium goreaui</name>
    <dbReference type="NCBI Taxonomy" id="2562237"/>
    <lineage>
        <taxon>Eukaryota</taxon>
        <taxon>Sar</taxon>
        <taxon>Alveolata</taxon>
        <taxon>Dinophyceae</taxon>
        <taxon>Suessiales</taxon>
        <taxon>Symbiodiniaceae</taxon>
        <taxon>Cladocopium</taxon>
    </lineage>
</organism>
<reference evidence="2" key="1">
    <citation type="submission" date="2022-10" db="EMBL/GenBank/DDBJ databases">
        <authorList>
            <person name="Chen Y."/>
            <person name="Dougan E. K."/>
            <person name="Chan C."/>
            <person name="Rhodes N."/>
            <person name="Thang M."/>
        </authorList>
    </citation>
    <scope>NUCLEOTIDE SEQUENCE</scope>
</reference>
<feature type="compositionally biased region" description="Basic and acidic residues" evidence="1">
    <location>
        <begin position="167"/>
        <end position="177"/>
    </location>
</feature>
<feature type="region of interest" description="Disordered" evidence="1">
    <location>
        <begin position="1057"/>
        <end position="1083"/>
    </location>
</feature>
<dbReference type="EMBL" id="CAMXCT020000248">
    <property type="protein sequence ID" value="CAL1129527.1"/>
    <property type="molecule type" value="Genomic_DNA"/>
</dbReference>
<evidence type="ECO:0000313" key="2">
    <source>
        <dbReference type="EMBL" id="CAI3976152.1"/>
    </source>
</evidence>
<accession>A0A9P1BMR1</accession>
<evidence type="ECO:0000313" key="3">
    <source>
        <dbReference type="EMBL" id="CAL4763464.1"/>
    </source>
</evidence>
<sequence>MQSSLRPVDSLSDEENTNDNPGPQPKIRSPRPRAPARGRRKGSFAKVHFGRHDSPKHLANLIRGSCGCKALCFSAYREHQIQEWLKLRKQLGGMTKLEKDQYVRMHVAAQKGQEHCPYDGRFVVKGKQTPSDTWDRVHMFLTQLYMEAAEPIPDGLNSNKRPRQGSKKRDSPHLDRSKMKHLPYGTISDYYRQCVWQSDFEHLLRIRFYTHHSKCSLCIKHRLIIKKLGHCPPARRAQHAMLQKHLDRQHKDRQVYYAARARSRLGATTLGECEITAILDSMDAQKHAWPRSRCMSSKEFSNFNRPRLTSTTLLVHGHLVLVALSPSLLTTGSSRTAEIICHGLSKLADTVDFSIGGPGAPHSIRLERIGSTGDDPFDMHAAAQQLEDLSYGFVDQTFLDVSWALPQLGGAVGRSAWPVVQGRDLEAVMGKRKSEPASGKAAGAVKAKAAKKGSGVMTIPADAMKLPHIKLYDTWARENLTQKNLTIDLQYSTDADIGQEVQHALCQLQLLNGLQTDPNKPGTEKMVGSFSVIHATAVESDSNLIVNTNRVSLGGQLRRRPNAFNLLHQLEFLERSGVSRTLSVMSLQAHESVSQFAQAYALGEKESNAAVIHTQPKFVNHDGLAEGLLNHGYCSASGFLLPWRSYLSNSQGLLNLLIARMEIDWVAMSPKQRKPWNVKDLTQLQRVCGGFLACLEQFHSSVPEKFANSCLSEIHRFELRHGDADILLLLETTVPRTSRRLSAQLLHTTWQQTELQIETDLSQLREWSQKFELYVNKQGSLDYKYINDRYIRGRAAIDTLLSKKHTFMRCSSLVLAHAPIVQQQAELGKGLASGNVNTLSFWTLDSYELSLNYSDAVHQGLAGVSANHTSTPWAKSRSLLGTITGIERSRVQVQQRGIKATRDILLKLLDGMHESDRQKVLVVDMVPSRFSEWSQACWELQRDALLNEPDGNKWDFHFMAIYHDDEGHHMESNRELVTGRAMSQWWDKVDESGPPARACEPFSIDVPAMECLTISENEVKMPDLITQKFTATHKDHLQKITEKITHETAVHKALRMASAPPSSSSGANGVGQSRTMAGPEWGSDEPVNWSEACAPLAREPNLELVLTSAGSLWIVNRTTNRIDLAAGELFGFNTGTFIKKLTTVAEAMCDVTRLRGITEIRMVDHSLNPKMKVAPDGSQIPMCFRYKVVPDSKINCFRPKDLTAADKSNLRGAVFGALWSGKYGQLPNTPHCSVTWEAWGCQNFSFISTFLFL</sequence>
<name>A0A9P1BMR1_9DINO</name>
<protein>
    <submittedName>
        <fullName evidence="2">Uncharacterized protein</fullName>
    </submittedName>
</protein>
<feature type="compositionally biased region" description="Polar residues" evidence="1">
    <location>
        <begin position="1066"/>
        <end position="1075"/>
    </location>
</feature>
<feature type="region of interest" description="Disordered" evidence="1">
    <location>
        <begin position="152"/>
        <end position="179"/>
    </location>
</feature>
<comment type="caution">
    <text evidence="2">The sequence shown here is derived from an EMBL/GenBank/DDBJ whole genome shotgun (WGS) entry which is preliminary data.</text>
</comment>
<dbReference type="EMBL" id="CAMXCT010000248">
    <property type="protein sequence ID" value="CAI3976152.1"/>
    <property type="molecule type" value="Genomic_DNA"/>
</dbReference>
<feature type="compositionally biased region" description="Basic residues" evidence="1">
    <location>
        <begin position="28"/>
        <end position="41"/>
    </location>
</feature>
<gene>
    <name evidence="2" type="ORF">C1SCF055_LOCUS4405</name>
</gene>
<evidence type="ECO:0000313" key="4">
    <source>
        <dbReference type="Proteomes" id="UP001152797"/>
    </source>
</evidence>
<feature type="region of interest" description="Disordered" evidence="1">
    <location>
        <begin position="1"/>
        <end position="41"/>
    </location>
</feature>
<dbReference type="OrthoDB" id="5977709at2759"/>
<proteinExistence type="predicted"/>
<evidence type="ECO:0000256" key="1">
    <source>
        <dbReference type="SAM" id="MobiDB-lite"/>
    </source>
</evidence>
<dbReference type="EMBL" id="CAMXCT030000248">
    <property type="protein sequence ID" value="CAL4763464.1"/>
    <property type="molecule type" value="Genomic_DNA"/>
</dbReference>
<keyword evidence="4" id="KW-1185">Reference proteome</keyword>